<accession>A0A1F5YZP3</accession>
<comment type="caution">
    <text evidence="1">The sequence shown here is derived from an EMBL/GenBank/DDBJ whole genome shotgun (WGS) entry which is preliminary data.</text>
</comment>
<dbReference type="Proteomes" id="UP000177354">
    <property type="component" value="Unassembled WGS sequence"/>
</dbReference>
<protein>
    <recommendedName>
        <fullName evidence="3">LytR/CpsA/Psr regulator C-terminal domain-containing protein</fullName>
    </recommendedName>
</protein>
<name>A0A1F5YZP3_9BACT</name>
<sequence>MKKIGLLFMGLLIFVLALVGTGTSIFFYNKYKDTETKIREASVVSREDVQALVAKVGKLIKLPEGELPTVATVTDVEKLKDQPFFARAKVGDKVLLYTQAKKAILYDPVDNLIVEVGPLIIPTLTPAIATATESGSLAFSDVEGVQTKNVSPSPSPARQSVNVAVLNGTTTGSVLDKFIDDLEKNAANAEIVSKGNAANRNYAKTIIIDISGNKKGEMENLAGVAKAEISALPSNEQAPDNADFLIILGNDRLSS</sequence>
<dbReference type="AlphaFoldDB" id="A0A1F5YZP3"/>
<gene>
    <name evidence="1" type="ORF">A2777_03395</name>
</gene>
<evidence type="ECO:0000313" key="2">
    <source>
        <dbReference type="Proteomes" id="UP000177354"/>
    </source>
</evidence>
<dbReference type="EMBL" id="MFJF01000029">
    <property type="protein sequence ID" value="OGG05585.1"/>
    <property type="molecule type" value="Genomic_DNA"/>
</dbReference>
<evidence type="ECO:0000313" key="1">
    <source>
        <dbReference type="EMBL" id="OGG05585.1"/>
    </source>
</evidence>
<proteinExistence type="predicted"/>
<evidence type="ECO:0008006" key="3">
    <source>
        <dbReference type="Google" id="ProtNLM"/>
    </source>
</evidence>
<organism evidence="1 2">
    <name type="scientific">Candidatus Gottesmanbacteria bacterium RIFCSPHIGHO2_01_FULL_40_15</name>
    <dbReference type="NCBI Taxonomy" id="1798376"/>
    <lineage>
        <taxon>Bacteria</taxon>
        <taxon>Candidatus Gottesmaniibacteriota</taxon>
    </lineage>
</organism>
<reference evidence="1 2" key="1">
    <citation type="journal article" date="2016" name="Nat. Commun.">
        <title>Thousands of microbial genomes shed light on interconnected biogeochemical processes in an aquifer system.</title>
        <authorList>
            <person name="Anantharaman K."/>
            <person name="Brown C.T."/>
            <person name="Hug L.A."/>
            <person name="Sharon I."/>
            <person name="Castelle C.J."/>
            <person name="Probst A.J."/>
            <person name="Thomas B.C."/>
            <person name="Singh A."/>
            <person name="Wilkins M.J."/>
            <person name="Karaoz U."/>
            <person name="Brodie E.L."/>
            <person name="Williams K.H."/>
            <person name="Hubbard S.S."/>
            <person name="Banfield J.F."/>
        </authorList>
    </citation>
    <scope>NUCLEOTIDE SEQUENCE [LARGE SCALE GENOMIC DNA]</scope>
</reference>